<name>A0ABV1SLU4_9RHOB</name>
<sequence>MTERLRILTTEIQPWRRFKVQAEAELGFELEFIEMDFVNAQRIAAMSPHSYDIYDQCFHNLDIVWHWRAIQPIDISRIDYWTQMDGPALDPAHGGVGYGDMPATRLWVQPDASLSARLGQYVSMLPTFYNYDSFAIDVGATGLNVDGDVTSWAELLDPRWHGRVALVDDPGIGVFDLVQALMAADRIKVEDPGNMSVAEIDEMATLGLELVASGHLAPFWRRATDPVERFRSGELAISSLWSPTVAALKEAGLRVRQAVPEQGYRAWHGGMCLARHLEGAQLGRAYDWLNWYLSGVAGAQVARQGYYMSVPAPVRANLAPEEWEYWYEGRAAACDLPGPNGHIAVHQGDMRSGGSVRARSKNIAVWNSTMDEHNYLVRRWTEITAAATQAQGRNARKAG</sequence>
<keyword evidence="3" id="KW-1185">Reference proteome</keyword>
<organism evidence="2 3">
    <name type="scientific">Thioclava kandeliae</name>
    <dbReference type="NCBI Taxonomy" id="3070818"/>
    <lineage>
        <taxon>Bacteria</taxon>
        <taxon>Pseudomonadati</taxon>
        <taxon>Pseudomonadota</taxon>
        <taxon>Alphaproteobacteria</taxon>
        <taxon>Rhodobacterales</taxon>
        <taxon>Paracoccaceae</taxon>
        <taxon>Thioclava</taxon>
    </lineage>
</organism>
<gene>
    <name evidence="2" type="ORF">VSX56_19115</name>
</gene>
<dbReference type="Gene3D" id="3.40.190.10">
    <property type="entry name" value="Periplasmic binding protein-like II"/>
    <property type="match status" value="2"/>
</dbReference>
<dbReference type="InterPro" id="IPR006059">
    <property type="entry name" value="SBP"/>
</dbReference>
<protein>
    <submittedName>
        <fullName evidence="2">Extracellular solute-binding protein</fullName>
    </submittedName>
</protein>
<evidence type="ECO:0000256" key="1">
    <source>
        <dbReference type="ARBA" id="ARBA00022729"/>
    </source>
</evidence>
<dbReference type="RefSeq" id="WP_350939167.1">
    <property type="nucleotide sequence ID" value="NZ_JAYWLC010000034.1"/>
</dbReference>
<keyword evidence="1" id="KW-0732">Signal</keyword>
<dbReference type="SUPFAM" id="SSF53850">
    <property type="entry name" value="Periplasmic binding protein-like II"/>
    <property type="match status" value="1"/>
</dbReference>
<dbReference type="EMBL" id="JAYWLC010000034">
    <property type="protein sequence ID" value="MER5173868.1"/>
    <property type="molecule type" value="Genomic_DNA"/>
</dbReference>
<dbReference type="Proteomes" id="UP001438953">
    <property type="component" value="Unassembled WGS sequence"/>
</dbReference>
<accession>A0ABV1SLU4</accession>
<evidence type="ECO:0000313" key="2">
    <source>
        <dbReference type="EMBL" id="MER5173868.1"/>
    </source>
</evidence>
<dbReference type="PANTHER" id="PTHR30222">
    <property type="entry name" value="SPERMIDINE/PUTRESCINE-BINDING PERIPLASMIC PROTEIN"/>
    <property type="match status" value="1"/>
</dbReference>
<dbReference type="PANTHER" id="PTHR30222:SF17">
    <property type="entry name" value="SPERMIDINE_PUTRESCINE-BINDING PERIPLASMIC PROTEIN"/>
    <property type="match status" value="1"/>
</dbReference>
<proteinExistence type="predicted"/>
<evidence type="ECO:0000313" key="3">
    <source>
        <dbReference type="Proteomes" id="UP001438953"/>
    </source>
</evidence>
<dbReference type="Pfam" id="PF13416">
    <property type="entry name" value="SBP_bac_8"/>
    <property type="match status" value="1"/>
</dbReference>
<reference evidence="2 3" key="1">
    <citation type="submission" date="2024-06" db="EMBL/GenBank/DDBJ databases">
        <title>Thioclava kandeliae sp. nov. from a rhizosphere soil sample of Kandelia candel in a mangrove.</title>
        <authorList>
            <person name="Mu T."/>
        </authorList>
    </citation>
    <scope>NUCLEOTIDE SEQUENCE [LARGE SCALE GENOMIC DNA]</scope>
    <source>
        <strain evidence="2 3">CPCC 100088</strain>
    </source>
</reference>
<comment type="caution">
    <text evidence="2">The sequence shown here is derived from an EMBL/GenBank/DDBJ whole genome shotgun (WGS) entry which is preliminary data.</text>
</comment>